<keyword evidence="2" id="KW-0347">Helicase</keyword>
<protein>
    <submittedName>
        <fullName evidence="6">PD-(D/E)XK nuclease family protein</fullName>
    </submittedName>
</protein>
<dbReference type="InterPro" id="IPR011335">
    <property type="entry name" value="Restrct_endonuc-II-like"/>
</dbReference>
<evidence type="ECO:0000256" key="2">
    <source>
        <dbReference type="ARBA" id="ARBA00022806"/>
    </source>
</evidence>
<name>A0ABT0JW84_9ACTN</name>
<dbReference type="EMBL" id="JALKFT010000006">
    <property type="protein sequence ID" value="MCK9875736.1"/>
    <property type="molecule type" value="Genomic_DNA"/>
</dbReference>
<organism evidence="6 7">
    <name type="scientific">Frankia umida</name>
    <dbReference type="NCBI Taxonomy" id="573489"/>
    <lineage>
        <taxon>Bacteria</taxon>
        <taxon>Bacillati</taxon>
        <taxon>Actinomycetota</taxon>
        <taxon>Actinomycetes</taxon>
        <taxon>Frankiales</taxon>
        <taxon>Frankiaceae</taxon>
        <taxon>Frankia</taxon>
    </lineage>
</organism>
<accession>A0ABT0JW84</accession>
<dbReference type="Proteomes" id="UP001201873">
    <property type="component" value="Unassembled WGS sequence"/>
</dbReference>
<dbReference type="InterPro" id="IPR038726">
    <property type="entry name" value="PDDEXK_AddAB-type"/>
</dbReference>
<keyword evidence="1" id="KW-0227">DNA damage</keyword>
<dbReference type="Pfam" id="PF12705">
    <property type="entry name" value="PDDEXK_1"/>
    <property type="match status" value="1"/>
</dbReference>
<reference evidence="6 7" key="1">
    <citation type="submission" date="2022-04" db="EMBL/GenBank/DDBJ databases">
        <title>Genome diversity in the genus Frankia.</title>
        <authorList>
            <person name="Carlos-Shanley C."/>
            <person name="Hahn D."/>
        </authorList>
    </citation>
    <scope>NUCLEOTIDE SEQUENCE [LARGE SCALE GENOMIC DNA]</scope>
    <source>
        <strain evidence="6 7">Ag45/Mut15</strain>
    </source>
</reference>
<evidence type="ECO:0000259" key="5">
    <source>
        <dbReference type="Pfam" id="PF12705"/>
    </source>
</evidence>
<keyword evidence="7" id="KW-1185">Reference proteome</keyword>
<keyword evidence="2" id="KW-0378">Hydrolase</keyword>
<evidence type="ECO:0000313" key="6">
    <source>
        <dbReference type="EMBL" id="MCK9875736.1"/>
    </source>
</evidence>
<keyword evidence="2" id="KW-0067">ATP-binding</keyword>
<sequence>MAQMELAGMPRRLFACTPSRLAAFEDCPRRYRMIYLDRPRPPRGPAWAHTSFGVSLHNALRRWWEEPFEQRTPVRAAQLVRLLWVADGFRDGEQSVAWRERAAEMAAGYVTGLDPAAEPRGVERSVAARTEGLAFSGRVDRLDDRNGELVIVDYKTGRRPSTEADARSSPALALYAMAAGRMLRRPCRRVELHHVPSGRVAVAEHTEESITRHVHRAESVAADAVAATEALRSGGDAERAFPPRTSGLCSWCDFRARCPEGQAAAPDRQPWDALGEVDPGSAAGAGASAGDVAASGGREATDV</sequence>
<comment type="caution">
    <text evidence="6">The sequence shown here is derived from an EMBL/GenBank/DDBJ whole genome shotgun (WGS) entry which is preliminary data.</text>
</comment>
<dbReference type="SUPFAM" id="SSF52980">
    <property type="entry name" value="Restriction endonuclease-like"/>
    <property type="match status" value="1"/>
</dbReference>
<keyword evidence="2" id="KW-0547">Nucleotide-binding</keyword>
<feature type="region of interest" description="Disordered" evidence="4">
    <location>
        <begin position="262"/>
        <end position="303"/>
    </location>
</feature>
<evidence type="ECO:0000256" key="4">
    <source>
        <dbReference type="SAM" id="MobiDB-lite"/>
    </source>
</evidence>
<dbReference type="RefSeq" id="WP_248824148.1">
    <property type="nucleotide sequence ID" value="NZ_JALKFT010000006.1"/>
</dbReference>
<evidence type="ECO:0000313" key="7">
    <source>
        <dbReference type="Proteomes" id="UP001201873"/>
    </source>
</evidence>
<evidence type="ECO:0000256" key="3">
    <source>
        <dbReference type="ARBA" id="ARBA00023204"/>
    </source>
</evidence>
<keyword evidence="3" id="KW-0234">DNA repair</keyword>
<feature type="domain" description="PD-(D/E)XK endonuclease-like" evidence="5">
    <location>
        <begin position="17"/>
        <end position="259"/>
    </location>
</feature>
<gene>
    <name evidence="6" type="ORF">MXD59_08110</name>
</gene>
<evidence type="ECO:0000256" key="1">
    <source>
        <dbReference type="ARBA" id="ARBA00022763"/>
    </source>
</evidence>
<feature type="compositionally biased region" description="Low complexity" evidence="4">
    <location>
        <begin position="280"/>
        <end position="297"/>
    </location>
</feature>
<dbReference type="InterPro" id="IPR011604">
    <property type="entry name" value="PDDEXK-like_dom_sf"/>
</dbReference>
<proteinExistence type="predicted"/>
<dbReference type="Gene3D" id="3.90.320.10">
    <property type="match status" value="1"/>
</dbReference>